<dbReference type="SUPFAM" id="SSF52540">
    <property type="entry name" value="P-loop containing nucleoside triphosphate hydrolases"/>
    <property type="match status" value="1"/>
</dbReference>
<sequence>MDPFSITAGTAGLTDVTFRVINYLIVLRGASKKIQGEVDKLANEVKALANVNELVEELPFRRQDWDTLSPPADHGATLELQERLASTLLLSKGAVKELEALLIEVVGNKDAVIAGKFDGLKATIKFQNRQDDYSRLCHRIHNYQDSIQVLLLSLNIMYIRQSLPPRDLAVGNFPEELRRQITRLRIKMSNFRQDPGTLAGAGDATYSIDSVSAVASLIRFNEHFDIPQNVSSYYTGRQRHLNELRSIVGIGELHQHQTHQKRFVISGLGGSGKTQFCCKFAQDNREHFWGVFWVDGSSGDNAQRCYSEIAKVGGVEPNENAAKNWLSGLQLPWLLLIDNADDPEIDVARYFPGGEGGVILITTRNPSTRSDLLLAAAVLPRPWEVPTRSHADRIARVLGYLPLALIHAGKTVLDKLCSLSDYPEYYERTWNKIRRSRSRRASHGHDDEHVSSMSVYSSYEMIYVGLENKTDRRSRDALELLKMFSFFYRENIEFDLIKTAATNPRRERGDAQATEHTEEQHLAPRRPHTWMDKFYSWAIGITEQLRRERIALPHVLRDEDDTPFDEDRLRIALSLLVRLGMKQIKKRLQDNQRAREYVKFSLVYLSCGDWAKAEELQLQVKDYLFATLGPESKYGIDIALLLSTTYVLQTRTNEARVLQYQEVIEKLSKLEAFGPEHENFYTAIDNLAKVRLRYFDMEEAVRLQELAYKGMKRILGPTHRKTLEAQDDLAGIYGSTTLKRSFEKACPPPRETWVRLTLEPLQLELGMGIFTGAKGNIRKRRTYGKMSSKSTIMSNRNVRMGSTWIGSKQCGSSSTVMGTKAESMMH</sequence>
<dbReference type="Gene3D" id="1.25.40.10">
    <property type="entry name" value="Tetratricopeptide repeat domain"/>
    <property type="match status" value="1"/>
</dbReference>
<name>A0A9P8SNQ9_9HYPO</name>
<feature type="compositionally biased region" description="Basic and acidic residues" evidence="1">
    <location>
        <begin position="504"/>
        <end position="522"/>
    </location>
</feature>
<proteinExistence type="predicted"/>
<feature type="region of interest" description="Disordered" evidence="1">
    <location>
        <begin position="503"/>
        <end position="523"/>
    </location>
</feature>
<dbReference type="Proteomes" id="UP000824596">
    <property type="component" value="Unassembled WGS sequence"/>
</dbReference>
<dbReference type="GeneID" id="68350430"/>
<comment type="caution">
    <text evidence="2">The sequence shown here is derived from an EMBL/GenBank/DDBJ whole genome shotgun (WGS) entry which is preliminary data.</text>
</comment>
<reference evidence="2" key="1">
    <citation type="submission" date="2021-09" db="EMBL/GenBank/DDBJ databases">
        <title>A high-quality genome of the endoparasitic fungus Hirsutella rhossiliensis with a comparison of Hirsutella genomes reveals transposable elements contributing to genome size variation.</title>
        <authorList>
            <person name="Lin R."/>
            <person name="Jiao Y."/>
            <person name="Sun X."/>
            <person name="Ling J."/>
            <person name="Xie B."/>
            <person name="Cheng X."/>
        </authorList>
    </citation>
    <scope>NUCLEOTIDE SEQUENCE</scope>
    <source>
        <strain evidence="2">HR02</strain>
    </source>
</reference>
<evidence type="ECO:0000256" key="1">
    <source>
        <dbReference type="SAM" id="MobiDB-lite"/>
    </source>
</evidence>
<gene>
    <name evidence="2" type="ORF">HRG_01301</name>
</gene>
<evidence type="ECO:0000313" key="2">
    <source>
        <dbReference type="EMBL" id="KAH0968659.1"/>
    </source>
</evidence>
<keyword evidence="3" id="KW-1185">Reference proteome</keyword>
<protein>
    <submittedName>
        <fullName evidence="2">Mitochondrial substrate carrier</fullName>
    </submittedName>
</protein>
<dbReference type="Gene3D" id="3.40.50.300">
    <property type="entry name" value="P-loop containing nucleotide triphosphate hydrolases"/>
    <property type="match status" value="1"/>
</dbReference>
<accession>A0A9P8SNQ9</accession>
<dbReference type="EMBL" id="JAIZPD010000001">
    <property type="protein sequence ID" value="KAH0968659.1"/>
    <property type="molecule type" value="Genomic_DNA"/>
</dbReference>
<dbReference type="InterPro" id="IPR027417">
    <property type="entry name" value="P-loop_NTPase"/>
</dbReference>
<evidence type="ECO:0000313" key="3">
    <source>
        <dbReference type="Proteomes" id="UP000824596"/>
    </source>
</evidence>
<dbReference type="RefSeq" id="XP_044726172.1">
    <property type="nucleotide sequence ID" value="XM_044859772.1"/>
</dbReference>
<dbReference type="InterPro" id="IPR011990">
    <property type="entry name" value="TPR-like_helical_dom_sf"/>
</dbReference>
<dbReference type="AlphaFoldDB" id="A0A9P8SNQ9"/>
<organism evidence="2 3">
    <name type="scientific">Hirsutella rhossiliensis</name>
    <dbReference type="NCBI Taxonomy" id="111463"/>
    <lineage>
        <taxon>Eukaryota</taxon>
        <taxon>Fungi</taxon>
        <taxon>Dikarya</taxon>
        <taxon>Ascomycota</taxon>
        <taxon>Pezizomycotina</taxon>
        <taxon>Sordariomycetes</taxon>
        <taxon>Hypocreomycetidae</taxon>
        <taxon>Hypocreales</taxon>
        <taxon>Ophiocordycipitaceae</taxon>
        <taxon>Hirsutella</taxon>
    </lineage>
</organism>
<dbReference type="OrthoDB" id="5086500at2759"/>